<feature type="transmembrane region" description="Helical" evidence="2">
    <location>
        <begin position="93"/>
        <end position="113"/>
    </location>
</feature>
<dbReference type="AlphaFoldDB" id="A0A3A8IC07"/>
<keyword evidence="2" id="KW-0812">Transmembrane</keyword>
<keyword evidence="4" id="KW-1185">Reference proteome</keyword>
<dbReference type="Proteomes" id="UP000268094">
    <property type="component" value="Unassembled WGS sequence"/>
</dbReference>
<feature type="transmembrane region" description="Helical" evidence="2">
    <location>
        <begin position="64"/>
        <end position="87"/>
    </location>
</feature>
<evidence type="ECO:0000256" key="2">
    <source>
        <dbReference type="SAM" id="Phobius"/>
    </source>
</evidence>
<keyword evidence="2" id="KW-1133">Transmembrane helix</keyword>
<dbReference type="EMBL" id="RAVZ01000285">
    <property type="protein sequence ID" value="RKG77364.1"/>
    <property type="molecule type" value="Genomic_DNA"/>
</dbReference>
<proteinExistence type="predicted"/>
<dbReference type="OrthoDB" id="292739at2"/>
<name>A0A3A8IC07_9BACT</name>
<keyword evidence="2" id="KW-0472">Membrane</keyword>
<accession>A0A3A8IC07</accession>
<dbReference type="RefSeq" id="WP_120544245.1">
    <property type="nucleotide sequence ID" value="NZ_RAVZ01000285.1"/>
</dbReference>
<sequence length="165" mass="17756">MIIFGTRLYGKVDAIPGLGYVATKFGHLNFVPLLPTEGWLVVSEEGDGWRGQAIPISLKSVLVAWARTVFLIAGLPSLLIGLAIFFSEGAGKAAMLGSVAAVCIAGLIASYRWTWITHASPERALEIARQAGIGEEGMEQLRERYAEPQPVPVVAPAERWTPPES</sequence>
<protein>
    <submittedName>
        <fullName evidence="3">Uncharacterized protein</fullName>
    </submittedName>
</protein>
<comment type="caution">
    <text evidence="3">The sequence shown here is derived from an EMBL/GenBank/DDBJ whole genome shotgun (WGS) entry which is preliminary data.</text>
</comment>
<evidence type="ECO:0000313" key="3">
    <source>
        <dbReference type="EMBL" id="RKG77364.1"/>
    </source>
</evidence>
<reference evidence="4" key="1">
    <citation type="submission" date="2018-09" db="EMBL/GenBank/DDBJ databases">
        <authorList>
            <person name="Livingstone P.G."/>
            <person name="Whitworth D.E."/>
        </authorList>
    </citation>
    <scope>NUCLEOTIDE SEQUENCE [LARGE SCALE GENOMIC DNA]</scope>
    <source>
        <strain evidence="4">CA054A</strain>
    </source>
</reference>
<feature type="region of interest" description="Disordered" evidence="1">
    <location>
        <begin position="144"/>
        <end position="165"/>
    </location>
</feature>
<evidence type="ECO:0000313" key="4">
    <source>
        <dbReference type="Proteomes" id="UP000268094"/>
    </source>
</evidence>
<gene>
    <name evidence="3" type="ORF">D7V88_31090</name>
</gene>
<organism evidence="3 4">
    <name type="scientific">Corallococcus terminator</name>
    <dbReference type="NCBI Taxonomy" id="2316733"/>
    <lineage>
        <taxon>Bacteria</taxon>
        <taxon>Pseudomonadati</taxon>
        <taxon>Myxococcota</taxon>
        <taxon>Myxococcia</taxon>
        <taxon>Myxococcales</taxon>
        <taxon>Cystobacterineae</taxon>
        <taxon>Myxococcaceae</taxon>
        <taxon>Corallococcus</taxon>
    </lineage>
</organism>
<evidence type="ECO:0000256" key="1">
    <source>
        <dbReference type="SAM" id="MobiDB-lite"/>
    </source>
</evidence>